<dbReference type="Proteomes" id="UP000215199">
    <property type="component" value="Unassembled WGS sequence"/>
</dbReference>
<keyword evidence="6" id="KW-1185">Reference proteome</keyword>
<proteinExistence type="predicted"/>
<dbReference type="PROSITE" id="PS51118">
    <property type="entry name" value="HTH_HXLR"/>
    <property type="match status" value="1"/>
</dbReference>
<reference evidence="6" key="1">
    <citation type="submission" date="2017-07" db="EMBL/GenBank/DDBJ databases">
        <title>Comparative genome mining reveals phylogenetic distribution patterns of secondary metabolites in Amycolatopsis.</title>
        <authorList>
            <person name="Adamek M."/>
            <person name="Alanjary M."/>
            <person name="Sales-Ortells H."/>
            <person name="Goodfellow M."/>
            <person name="Bull A.T."/>
            <person name="Kalinowski J."/>
            <person name="Ziemert N."/>
        </authorList>
    </citation>
    <scope>NUCLEOTIDE SEQUENCE [LARGE SCALE GENOMIC DNA]</scope>
    <source>
        <strain evidence="6">H5</strain>
    </source>
</reference>
<name>A0A229SRL8_9PSEU</name>
<evidence type="ECO:0000256" key="1">
    <source>
        <dbReference type="ARBA" id="ARBA00023015"/>
    </source>
</evidence>
<keyword evidence="3" id="KW-0804">Transcription</keyword>
<dbReference type="OrthoDB" id="9800966at2"/>
<evidence type="ECO:0000313" key="5">
    <source>
        <dbReference type="EMBL" id="OXM61725.1"/>
    </source>
</evidence>
<dbReference type="SUPFAM" id="SSF46785">
    <property type="entry name" value="Winged helix' DNA-binding domain"/>
    <property type="match status" value="1"/>
</dbReference>
<dbReference type="PANTHER" id="PTHR33204:SF37">
    <property type="entry name" value="HTH-TYPE TRANSCRIPTIONAL REGULATOR YODB"/>
    <property type="match status" value="1"/>
</dbReference>
<dbReference type="GO" id="GO:0003677">
    <property type="term" value="F:DNA binding"/>
    <property type="evidence" value="ECO:0007669"/>
    <property type="project" value="UniProtKB-KW"/>
</dbReference>
<dbReference type="PANTHER" id="PTHR33204">
    <property type="entry name" value="TRANSCRIPTIONAL REGULATOR, MARR FAMILY"/>
    <property type="match status" value="1"/>
</dbReference>
<sequence length="94" mass="10463">MGRRWTGVILDQLRSGALRFNELRERIPRITDAMLSQRLKELELAGVVERVVTVARPVEVRYTLTGIGSRLGPVLDAVKVWSADWAAHQAGEPG</sequence>
<dbReference type="Pfam" id="PF01638">
    <property type="entry name" value="HxlR"/>
    <property type="match status" value="1"/>
</dbReference>
<keyword evidence="1" id="KW-0805">Transcription regulation</keyword>
<dbReference type="AlphaFoldDB" id="A0A229SRL8"/>
<dbReference type="InterPro" id="IPR002577">
    <property type="entry name" value="HTH_HxlR"/>
</dbReference>
<dbReference type="EMBL" id="NMUL01000045">
    <property type="protein sequence ID" value="OXM61725.1"/>
    <property type="molecule type" value="Genomic_DNA"/>
</dbReference>
<dbReference type="InterPro" id="IPR036390">
    <property type="entry name" value="WH_DNA-bd_sf"/>
</dbReference>
<evidence type="ECO:0000256" key="2">
    <source>
        <dbReference type="ARBA" id="ARBA00023125"/>
    </source>
</evidence>
<feature type="domain" description="HTH hxlR-type" evidence="4">
    <location>
        <begin position="1"/>
        <end position="90"/>
    </location>
</feature>
<accession>A0A229SRL8</accession>
<evidence type="ECO:0000259" key="4">
    <source>
        <dbReference type="PROSITE" id="PS51118"/>
    </source>
</evidence>
<protein>
    <submittedName>
        <fullName evidence="5">Transcriptional regulator</fullName>
    </submittedName>
</protein>
<organism evidence="5 6">
    <name type="scientific">Amycolatopsis vastitatis</name>
    <dbReference type="NCBI Taxonomy" id="1905142"/>
    <lineage>
        <taxon>Bacteria</taxon>
        <taxon>Bacillati</taxon>
        <taxon>Actinomycetota</taxon>
        <taxon>Actinomycetes</taxon>
        <taxon>Pseudonocardiales</taxon>
        <taxon>Pseudonocardiaceae</taxon>
        <taxon>Amycolatopsis</taxon>
    </lineage>
</organism>
<gene>
    <name evidence="5" type="ORF">CF165_37770</name>
</gene>
<dbReference type="InterPro" id="IPR036388">
    <property type="entry name" value="WH-like_DNA-bd_sf"/>
</dbReference>
<evidence type="ECO:0000313" key="6">
    <source>
        <dbReference type="Proteomes" id="UP000215199"/>
    </source>
</evidence>
<comment type="caution">
    <text evidence="5">The sequence shown here is derived from an EMBL/GenBank/DDBJ whole genome shotgun (WGS) entry which is preliminary data.</text>
</comment>
<evidence type="ECO:0000256" key="3">
    <source>
        <dbReference type="ARBA" id="ARBA00023163"/>
    </source>
</evidence>
<dbReference type="Gene3D" id="1.10.10.10">
    <property type="entry name" value="Winged helix-like DNA-binding domain superfamily/Winged helix DNA-binding domain"/>
    <property type="match status" value="1"/>
</dbReference>
<keyword evidence="2" id="KW-0238">DNA-binding</keyword>